<protein>
    <submittedName>
        <fullName evidence="2">Trypsin-like peptidase domain-containing protein</fullName>
    </submittedName>
</protein>
<dbReference type="RefSeq" id="WP_393161800.1">
    <property type="nucleotide sequence ID" value="NZ_JBICRM010000002.1"/>
</dbReference>
<dbReference type="InterPro" id="IPR009003">
    <property type="entry name" value="Peptidase_S1_PA"/>
</dbReference>
<dbReference type="SUPFAM" id="SSF52540">
    <property type="entry name" value="P-loop containing nucleoside triphosphate hydrolases"/>
    <property type="match status" value="1"/>
</dbReference>
<sequence>MAGRNGDDVLNRATLRVRGSGRNAPVAGAAFLIAPDLAITCAHVVSGALRLPPEESPSPDARITLELPFTGPGAAPVASTRVEHWIPAADDDSGDIAVLRLDAGMPGARALHMVEADDLWDHKVRVPGFPEGLADGVWHAGRLRGRTAQGWVQCSLDGPSDVPLTGGFSGGPVWDEALGGVVGMVVAAQPGGTRQGFVIPTRTLTEAVPSLTDAIGPGSPFRGLSAFSEDDAEVFFGRETEAEEVAALVRRQPQVTLVGPSGCGKSSLALAGVVPLLRRAAYEVVVVRPSTGRSLLSALGAGLSALLHPGLTGAEALSKAREVRKALKQEGLGEIAPLVLRGSQAKRLLIVVDQAEELLVCPPEEGQDAAEVLFPARPPDDMRVLLTLRADFLGAGLSHPALGSALGRAVYALTPMRREQLKEVIERPLEGIPAVDYAPMLVETILDDAGKEPGALPLLGFVLEKLWQERSHGQISFEAYGGLDGVGGALAKEAEGIWQDCVPKSDAAVGQALLTQLVRVSPGSEAAALRRVVPRADVAEDQWRIARALADRRLLVVGSNEDEGETVELAHEALIVGWPRLAEQVTADRRFLEWRAVLHEDVERWEQAGQTVEWLPRSGALAEAEGWLTKRRADLNAAELGYLDRWRRHERSRSFWKRAGWAGAVAVLMALAVLTTMLISEGQVSEDRAAEARSRALARTAADLARRDPRLSAMLAIEAFRSSPTWDARNQLLQRYVEHRDTKAIASGALGLLAGVDASADGRVVLGTTDSGTATLYVRSANGDYRLQHLPYRGFASQPAVSPDGTLVAYAVEDGSMVWHSVDPGNGWPLDDGHTLSRQNREKPEGFPARGADIVRSGDDGWIATTGPGTVVFQSLGVTAPEQAWTLDFAAESIRFGPDERTLVALRDGAVWVLTSVGRPLWRKVNLKRLGKADGLRVSGDGASAVVCTNSTEKNRQSATYTALRLPDGTQQGRYRSAMPCRDFAVDDSGRYGMILGQTGWELVDLRQGSRLSSTWIEAQEDPSPLALVDVPDSPALLTMTRDTVVLTSLRNREERFGEPALLCNGCRMVAQAEGGKKLRVSETGGGQRTIAEVDRSTTAPGLDVYGEPAVSEDERYVADPVAANKVVVRALPSLRTVTQVTTAMPPRDSAGDTEPLSYFFLENGELFTRAGRRLERWDVKTGRRKSGFDLTGPGSTIGQIKPSPWNSGQLLVAVRGRDYIHTVDLVTGKEVSGRRMQMGPGTIEGFTFDSSGRYLLVFRSGALPEVWLSHPLKKLLGPLRSVSENGLGATNRTFSTFVNQQHKLFLISDKEIHIYGLGVAEDGDGPDGVTYEGTYTFTLVQEFLGVSADGRTLLRLRAGDETEGYVSDVLPLDVTAWERRVCEVLGRDLTDDDRKQVSVELPTRICPG</sequence>
<name>A0ABW7A4I4_9ACTN</name>
<dbReference type="InterPro" id="IPR049052">
    <property type="entry name" value="nSTAND1"/>
</dbReference>
<dbReference type="Proteomes" id="UP001603978">
    <property type="component" value="Unassembled WGS sequence"/>
</dbReference>
<evidence type="ECO:0000313" key="2">
    <source>
        <dbReference type="EMBL" id="MFG1702235.1"/>
    </source>
</evidence>
<proteinExistence type="predicted"/>
<gene>
    <name evidence="2" type="ORF">ACFLIM_03490</name>
</gene>
<evidence type="ECO:0000313" key="3">
    <source>
        <dbReference type="Proteomes" id="UP001603978"/>
    </source>
</evidence>
<accession>A0ABW7A4I4</accession>
<dbReference type="InterPro" id="IPR027417">
    <property type="entry name" value="P-loop_NTPase"/>
</dbReference>
<reference evidence="2 3" key="1">
    <citation type="submission" date="2024-10" db="EMBL/GenBank/DDBJ databases">
        <authorList>
            <person name="Topkara A.R."/>
            <person name="Saygin H."/>
        </authorList>
    </citation>
    <scope>NUCLEOTIDE SEQUENCE [LARGE SCALE GENOMIC DNA]</scope>
    <source>
        <strain evidence="2 3">M3C6</strain>
    </source>
</reference>
<dbReference type="Pfam" id="PF13365">
    <property type="entry name" value="Trypsin_2"/>
    <property type="match status" value="1"/>
</dbReference>
<keyword evidence="3" id="KW-1185">Reference proteome</keyword>
<dbReference type="Gene3D" id="3.40.50.300">
    <property type="entry name" value="P-loop containing nucleotide triphosphate hydrolases"/>
    <property type="match status" value="1"/>
</dbReference>
<evidence type="ECO:0000259" key="1">
    <source>
        <dbReference type="Pfam" id="PF20703"/>
    </source>
</evidence>
<organism evidence="2 3">
    <name type="scientific">Nonomuraea marmarensis</name>
    <dbReference type="NCBI Taxonomy" id="3351344"/>
    <lineage>
        <taxon>Bacteria</taxon>
        <taxon>Bacillati</taxon>
        <taxon>Actinomycetota</taxon>
        <taxon>Actinomycetes</taxon>
        <taxon>Streptosporangiales</taxon>
        <taxon>Streptosporangiaceae</taxon>
        <taxon>Nonomuraea</taxon>
    </lineage>
</organism>
<comment type="caution">
    <text evidence="2">The sequence shown here is derived from an EMBL/GenBank/DDBJ whole genome shotgun (WGS) entry which is preliminary data.</text>
</comment>
<dbReference type="SUPFAM" id="SSF82171">
    <property type="entry name" value="DPP6 N-terminal domain-like"/>
    <property type="match status" value="1"/>
</dbReference>
<dbReference type="SUPFAM" id="SSF50494">
    <property type="entry name" value="Trypsin-like serine proteases"/>
    <property type="match status" value="1"/>
</dbReference>
<dbReference type="EMBL" id="JBICRM010000002">
    <property type="protein sequence ID" value="MFG1702235.1"/>
    <property type="molecule type" value="Genomic_DNA"/>
</dbReference>
<dbReference type="Gene3D" id="2.40.10.120">
    <property type="match status" value="1"/>
</dbReference>
<dbReference type="Pfam" id="PF20703">
    <property type="entry name" value="nSTAND1"/>
    <property type="match status" value="1"/>
</dbReference>
<feature type="domain" description="Novel STAND NTPase 1" evidence="1">
    <location>
        <begin position="220"/>
        <end position="611"/>
    </location>
</feature>